<dbReference type="InParanoid" id="A0A067MHP2"/>
<reference evidence="2" key="1">
    <citation type="journal article" date="2014" name="Proc. Natl. Acad. Sci. U.S.A.">
        <title>Extensive sampling of basidiomycete genomes demonstrates inadequacy of the white-rot/brown-rot paradigm for wood decay fungi.</title>
        <authorList>
            <person name="Riley R."/>
            <person name="Salamov A.A."/>
            <person name="Brown D.W."/>
            <person name="Nagy L.G."/>
            <person name="Floudas D."/>
            <person name="Held B.W."/>
            <person name="Levasseur A."/>
            <person name="Lombard V."/>
            <person name="Morin E."/>
            <person name="Otillar R."/>
            <person name="Lindquist E.A."/>
            <person name="Sun H."/>
            <person name="LaButti K.M."/>
            <person name="Schmutz J."/>
            <person name="Jabbour D."/>
            <person name="Luo H."/>
            <person name="Baker S.E."/>
            <person name="Pisabarro A.G."/>
            <person name="Walton J.D."/>
            <person name="Blanchette R.A."/>
            <person name="Henrissat B."/>
            <person name="Martin F."/>
            <person name="Cullen D."/>
            <person name="Hibbett D.S."/>
            <person name="Grigoriev I.V."/>
        </authorList>
    </citation>
    <scope>NUCLEOTIDE SEQUENCE [LARGE SCALE GENOMIC DNA]</scope>
    <source>
        <strain evidence="2">FD-172 SS1</strain>
    </source>
</reference>
<protein>
    <submittedName>
        <fullName evidence="1">Uncharacterized protein</fullName>
    </submittedName>
</protein>
<sequence length="120" mass="13601">MARYWTISPSQASRRCHPRAQSASVVEELLTSFRESRCIYHSDIRKENFLLDSNKVCIIDFQHIGVFPQDFQTYAFFNINKAFAASVGKKLGYQPSSNAETMVKITGVLQQCGGTAKLRF</sequence>
<gene>
    <name evidence="1" type="ORF">BOTBODRAFT_459648</name>
</gene>
<dbReference type="EMBL" id="KL198059">
    <property type="protein sequence ID" value="KDQ11387.1"/>
    <property type="molecule type" value="Genomic_DNA"/>
</dbReference>
<dbReference type="STRING" id="930990.A0A067MHP2"/>
<evidence type="ECO:0000313" key="1">
    <source>
        <dbReference type="EMBL" id="KDQ11387.1"/>
    </source>
</evidence>
<proteinExistence type="predicted"/>
<dbReference type="AlphaFoldDB" id="A0A067MHP2"/>
<name>A0A067MHP2_BOTB1</name>
<accession>A0A067MHP2</accession>
<dbReference type="Proteomes" id="UP000027195">
    <property type="component" value="Unassembled WGS sequence"/>
</dbReference>
<keyword evidence="2" id="KW-1185">Reference proteome</keyword>
<dbReference type="InterPro" id="IPR011009">
    <property type="entry name" value="Kinase-like_dom_sf"/>
</dbReference>
<evidence type="ECO:0000313" key="2">
    <source>
        <dbReference type="Proteomes" id="UP000027195"/>
    </source>
</evidence>
<dbReference type="HOGENOM" id="CLU_2049326_0_0_1"/>
<dbReference type="OrthoDB" id="3250044at2759"/>
<dbReference type="SUPFAM" id="SSF56112">
    <property type="entry name" value="Protein kinase-like (PK-like)"/>
    <property type="match status" value="1"/>
</dbReference>
<organism evidence="1 2">
    <name type="scientific">Botryobasidium botryosum (strain FD-172 SS1)</name>
    <dbReference type="NCBI Taxonomy" id="930990"/>
    <lineage>
        <taxon>Eukaryota</taxon>
        <taxon>Fungi</taxon>
        <taxon>Dikarya</taxon>
        <taxon>Basidiomycota</taxon>
        <taxon>Agaricomycotina</taxon>
        <taxon>Agaricomycetes</taxon>
        <taxon>Cantharellales</taxon>
        <taxon>Botryobasidiaceae</taxon>
        <taxon>Botryobasidium</taxon>
    </lineage>
</organism>